<dbReference type="STRING" id="488538.SAR116_0919"/>
<comment type="catalytic activity">
    <reaction evidence="1 9">
        <text>3-dehydroquinate = 3-dehydroshikimate + H2O</text>
        <dbReference type="Rhea" id="RHEA:21096"/>
        <dbReference type="ChEBI" id="CHEBI:15377"/>
        <dbReference type="ChEBI" id="CHEBI:16630"/>
        <dbReference type="ChEBI" id="CHEBI:32364"/>
        <dbReference type="EC" id="4.2.1.10"/>
    </reaction>
</comment>
<dbReference type="SUPFAM" id="SSF52304">
    <property type="entry name" value="Type II 3-dehydroquinate dehydratase"/>
    <property type="match status" value="1"/>
</dbReference>
<dbReference type="EMBL" id="CP001751">
    <property type="protein sequence ID" value="ADE39162.1"/>
    <property type="molecule type" value="Genomic_DNA"/>
</dbReference>
<dbReference type="RefSeq" id="WP_013045791.1">
    <property type="nucleotide sequence ID" value="NC_014010.1"/>
</dbReference>
<dbReference type="EC" id="4.2.1.10" evidence="6 9"/>
<dbReference type="GO" id="GO:0003855">
    <property type="term" value="F:3-dehydroquinate dehydratase activity"/>
    <property type="evidence" value="ECO:0007669"/>
    <property type="project" value="UniProtKB-UniRule"/>
</dbReference>
<feature type="binding site" evidence="9 11">
    <location>
        <position position="74"/>
    </location>
    <ligand>
        <name>substrate</name>
    </ligand>
</feature>
<feature type="binding site" evidence="9 11">
    <location>
        <position position="111"/>
    </location>
    <ligand>
        <name>substrate</name>
    </ligand>
</feature>
<dbReference type="GO" id="GO:0009423">
    <property type="term" value="P:chorismate biosynthetic process"/>
    <property type="evidence" value="ECO:0007669"/>
    <property type="project" value="UniProtKB-UniRule"/>
</dbReference>
<sequence length="149" mass="16532">MADILVLNGPNLNMLGTREPHIYGHMTLDEIETASRKKADSLGLSLDWFQSNSESALITRLQQASQNRRAIIINAAAYTHTSYAVRDALALFDGPKVEVHLSKNFNRESFRQISTISPICDGTIVGFGFHSYLLGIQAIESLLNPESKR</sequence>
<gene>
    <name evidence="9" type="primary">aroQ</name>
    <name evidence="13" type="ordered locus">SAR116_0919</name>
</gene>
<evidence type="ECO:0000256" key="2">
    <source>
        <dbReference type="ARBA" id="ARBA00003924"/>
    </source>
</evidence>
<dbReference type="PROSITE" id="PS01029">
    <property type="entry name" value="DEHYDROQUINASE_II"/>
    <property type="match status" value="1"/>
</dbReference>
<dbReference type="Proteomes" id="UP000007460">
    <property type="component" value="Chromosome"/>
</dbReference>
<evidence type="ECO:0000256" key="8">
    <source>
        <dbReference type="ARBA" id="ARBA00023239"/>
    </source>
</evidence>
<reference evidence="13 14" key="1">
    <citation type="journal article" date="2010" name="J. Bacteriol.">
        <title>Complete genome sequence of "Candidatus Puniceispirillum marinum" IMCC1322, a representative of the SAR116 clade in the Alphaproteobacteria.</title>
        <authorList>
            <person name="Oh H.M."/>
            <person name="Kwon K.K."/>
            <person name="Kang I."/>
            <person name="Kang S.G."/>
            <person name="Lee J.H."/>
            <person name="Kim S.J."/>
            <person name="Cho J.C."/>
        </authorList>
    </citation>
    <scope>NUCLEOTIDE SEQUENCE [LARGE SCALE GENOMIC DNA]</scope>
    <source>
        <strain evidence="13 14">IMCC1322</strain>
    </source>
</reference>
<evidence type="ECO:0000256" key="4">
    <source>
        <dbReference type="ARBA" id="ARBA00011037"/>
    </source>
</evidence>
<name>D5BSB5_PUNMI</name>
<dbReference type="NCBIfam" id="NF003807">
    <property type="entry name" value="PRK05395.1-4"/>
    <property type="match status" value="1"/>
</dbReference>
<comment type="function">
    <text evidence="2 9">Catalyzes a trans-dehydration via an enolate intermediate.</text>
</comment>
<dbReference type="KEGG" id="apb:SAR116_0919"/>
<comment type="subunit">
    <text evidence="5 9">Homododecamer.</text>
</comment>
<evidence type="ECO:0000256" key="6">
    <source>
        <dbReference type="ARBA" id="ARBA00012060"/>
    </source>
</evidence>
<dbReference type="PANTHER" id="PTHR21272:SF3">
    <property type="entry name" value="CATABOLIC 3-DEHYDROQUINASE"/>
    <property type="match status" value="1"/>
</dbReference>
<comment type="similarity">
    <text evidence="4 9">Belongs to the type-II 3-dehydroquinase family.</text>
</comment>
<dbReference type="NCBIfam" id="TIGR01088">
    <property type="entry name" value="aroQ"/>
    <property type="match status" value="1"/>
</dbReference>
<feature type="binding site" evidence="9 11">
    <location>
        <position position="87"/>
    </location>
    <ligand>
        <name>substrate</name>
    </ligand>
</feature>
<feature type="binding site" evidence="9 11">
    <location>
        <position position="80"/>
    </location>
    <ligand>
        <name>substrate</name>
    </ligand>
</feature>
<feature type="binding site" evidence="9 11">
    <location>
        <begin position="101"/>
        <end position="102"/>
    </location>
    <ligand>
        <name>substrate</name>
    </ligand>
</feature>
<evidence type="ECO:0000256" key="10">
    <source>
        <dbReference type="PIRSR" id="PIRSR001399-1"/>
    </source>
</evidence>
<dbReference type="HAMAP" id="MF_00169">
    <property type="entry name" value="AroQ"/>
    <property type="match status" value="1"/>
</dbReference>
<accession>D5BSB5</accession>
<feature type="active site" description="Proton donor" evidence="9 10">
    <location>
        <position position="100"/>
    </location>
</feature>
<evidence type="ECO:0000313" key="13">
    <source>
        <dbReference type="EMBL" id="ADE39162.1"/>
    </source>
</evidence>
<dbReference type="GO" id="GO:0008652">
    <property type="term" value="P:amino acid biosynthetic process"/>
    <property type="evidence" value="ECO:0007669"/>
    <property type="project" value="UniProtKB-KW"/>
</dbReference>
<evidence type="ECO:0000256" key="5">
    <source>
        <dbReference type="ARBA" id="ARBA00011193"/>
    </source>
</evidence>
<dbReference type="CDD" id="cd00466">
    <property type="entry name" value="DHQase_II"/>
    <property type="match status" value="1"/>
</dbReference>
<dbReference type="HOGENOM" id="CLU_090968_1_0_5"/>
<dbReference type="GO" id="GO:0009073">
    <property type="term" value="P:aromatic amino acid family biosynthetic process"/>
    <property type="evidence" value="ECO:0007669"/>
    <property type="project" value="UniProtKB-KW"/>
</dbReference>
<proteinExistence type="inferred from homology"/>
<evidence type="ECO:0000256" key="9">
    <source>
        <dbReference type="HAMAP-Rule" id="MF_00169"/>
    </source>
</evidence>
<feature type="site" description="Transition state stabilizer" evidence="9 12">
    <location>
        <position position="18"/>
    </location>
</feature>
<dbReference type="Gene3D" id="3.40.50.9100">
    <property type="entry name" value="Dehydroquinase, class II"/>
    <property type="match status" value="1"/>
</dbReference>
<dbReference type="Pfam" id="PF01220">
    <property type="entry name" value="DHquinase_II"/>
    <property type="match status" value="1"/>
</dbReference>
<feature type="active site" description="Proton acceptor" evidence="9 10">
    <location>
        <position position="23"/>
    </location>
</feature>
<evidence type="ECO:0000256" key="12">
    <source>
        <dbReference type="PIRSR" id="PIRSR001399-3"/>
    </source>
</evidence>
<dbReference type="NCBIfam" id="NF003806">
    <property type="entry name" value="PRK05395.1-3"/>
    <property type="match status" value="1"/>
</dbReference>
<dbReference type="PIRSF" id="PIRSF001399">
    <property type="entry name" value="DHquinase_II"/>
    <property type="match status" value="1"/>
</dbReference>
<dbReference type="AlphaFoldDB" id="D5BSB5"/>
<evidence type="ECO:0000256" key="7">
    <source>
        <dbReference type="ARBA" id="ARBA00023141"/>
    </source>
</evidence>
<organism evidence="13 14">
    <name type="scientific">Puniceispirillum marinum (strain IMCC1322)</name>
    <dbReference type="NCBI Taxonomy" id="488538"/>
    <lineage>
        <taxon>Bacteria</taxon>
        <taxon>Pseudomonadati</taxon>
        <taxon>Pseudomonadota</taxon>
        <taxon>Alphaproteobacteria</taxon>
        <taxon>Candidatus Puniceispirillales</taxon>
        <taxon>Candidatus Puniceispirillaceae</taxon>
        <taxon>Candidatus Puniceispirillum</taxon>
    </lineage>
</organism>
<dbReference type="GO" id="GO:0019631">
    <property type="term" value="P:quinate catabolic process"/>
    <property type="evidence" value="ECO:0007669"/>
    <property type="project" value="TreeGrafter"/>
</dbReference>
<keyword evidence="8 9" id="KW-0456">Lyase</keyword>
<dbReference type="InterPro" id="IPR036441">
    <property type="entry name" value="DHquinase_II_sf"/>
</dbReference>
<keyword evidence="14" id="KW-1185">Reference proteome</keyword>
<dbReference type="InterPro" id="IPR018509">
    <property type="entry name" value="DHquinase_II_CS"/>
</dbReference>
<dbReference type="UniPathway" id="UPA00053">
    <property type="reaction ID" value="UER00086"/>
</dbReference>
<dbReference type="InterPro" id="IPR001874">
    <property type="entry name" value="DHquinase_II"/>
</dbReference>
<dbReference type="PANTHER" id="PTHR21272">
    <property type="entry name" value="CATABOLIC 3-DEHYDROQUINASE"/>
    <property type="match status" value="1"/>
</dbReference>
<keyword evidence="9" id="KW-0028">Amino-acid biosynthesis</keyword>
<evidence type="ECO:0000313" key="14">
    <source>
        <dbReference type="Proteomes" id="UP000007460"/>
    </source>
</evidence>
<evidence type="ECO:0000256" key="1">
    <source>
        <dbReference type="ARBA" id="ARBA00001864"/>
    </source>
</evidence>
<evidence type="ECO:0000256" key="11">
    <source>
        <dbReference type="PIRSR" id="PIRSR001399-2"/>
    </source>
</evidence>
<dbReference type="NCBIfam" id="NF003805">
    <property type="entry name" value="PRK05395.1-2"/>
    <property type="match status" value="1"/>
</dbReference>
<dbReference type="eggNOG" id="COG0757">
    <property type="taxonomic scope" value="Bacteria"/>
</dbReference>
<protein>
    <recommendedName>
        <fullName evidence="6 9">3-dehydroquinate dehydratase</fullName>
        <shortName evidence="9">3-dehydroquinase</shortName>
        <ecNumber evidence="6 9">4.2.1.10</ecNumber>
    </recommendedName>
    <alternativeName>
        <fullName evidence="9">Type II DHQase</fullName>
    </alternativeName>
</protein>
<keyword evidence="7 9" id="KW-0057">Aromatic amino acid biosynthesis</keyword>
<dbReference type="OrthoDB" id="9790793at2"/>
<comment type="pathway">
    <text evidence="3 9">Metabolic intermediate biosynthesis; chorismate biosynthesis; chorismate from D-erythrose 4-phosphate and phosphoenolpyruvate: step 3/7.</text>
</comment>
<evidence type="ECO:0000256" key="3">
    <source>
        <dbReference type="ARBA" id="ARBA00004902"/>
    </source>
</evidence>